<dbReference type="PROSITE" id="PS51898">
    <property type="entry name" value="TYR_RECOMBINASE"/>
    <property type="match status" value="1"/>
</dbReference>
<dbReference type="GO" id="GO:0006310">
    <property type="term" value="P:DNA recombination"/>
    <property type="evidence" value="ECO:0007669"/>
    <property type="project" value="UniProtKB-KW"/>
</dbReference>
<dbReference type="GO" id="GO:0003677">
    <property type="term" value="F:DNA binding"/>
    <property type="evidence" value="ECO:0007669"/>
    <property type="project" value="InterPro"/>
</dbReference>
<dbReference type="InterPro" id="IPR011010">
    <property type="entry name" value="DNA_brk_join_enz"/>
</dbReference>
<dbReference type="InterPro" id="IPR013762">
    <property type="entry name" value="Integrase-like_cat_sf"/>
</dbReference>
<dbReference type="InterPro" id="IPR002104">
    <property type="entry name" value="Integrase_catalytic"/>
</dbReference>
<dbReference type="STRING" id="981384.GCA_000192475_00017"/>
<dbReference type="SUPFAM" id="SSF56349">
    <property type="entry name" value="DNA breaking-rejoining enzymes"/>
    <property type="match status" value="1"/>
</dbReference>
<evidence type="ECO:0000313" key="3">
    <source>
        <dbReference type="EMBL" id="RLJ97650.1"/>
    </source>
</evidence>
<dbReference type="Pfam" id="PF00589">
    <property type="entry name" value="Phage_integrase"/>
    <property type="match status" value="1"/>
</dbReference>
<keyword evidence="4" id="KW-1185">Reference proteome</keyword>
<sequence>METPNLPAIRALRPAWNKGRIVGQKRPLKPKHVWAIRVRLELAENRRDLALFNMAIDSKLRGCDLVKMKVVDVMASGQIKERASVLQSKTQKPVRFEISEGTRASVEKWMEDELMVGSEYLWPGRFHERLHISTRQYARIVRDWVTSIGLEASAYGTHSMRRTKVTQIYKKTGNLRAVQLLLSPAAAALVGCQHIWAMDEYRWQHDVQGLHSNEIGASFGFSNETTHLEALKRLNSRPSRKKNIRWLATAFILTANDQRAKVVEKLSSFPSELPFTHEGQEDDDELVAFFLHRAEEWAAMADLSNYAQLETDDGKVGVAFQPSDERVQQAEEAGERLAHWNEGFQLLKQAESWFESGVIDDQVRDETVALAREVDNEELYNSGFDAGDPGSRRAGGVAAVSAAILSLGTDLPKDQQEWAEAVAFRAASTVPKNDEFFHADAHADDRPETFASKGLAAIVKNCGPLACSAQEELVRLSFHPYKGVQLAALSNAASCWREQKGFADKCTALAFKLTTLELDRGSPDWYRRRDERENSLASEKQRLFEATIRALTSVDWKGLFETYAEIEPEHLDQWRVKDFASMLSIIPKDRFNEDDAFRDDLTALLHSFVEKLTAAIGAADEAEHRSGSRLTLEFSSCIWDLAALCEELPIENVRSAIIPLLSQLPHKPRSEVLSTFANAYSCIRLLDAPKVPAGIVGVFLDIFEAVADDPDWKRPEWREDYGLPDQLHKLVRIAMGGNWDRPAMGAARFANNNWADAELLDPLIDWMLHRFGHLSQVMQAFLLHVERSFDHRSSEFLASRLGAVAPAVWQSRGFWSGGRTAQLASLIQSFAERDAPLQPEVHVQFLEILDQLIELGDRRAAALQMSSLFDLPRFNKQPRVAQIETS</sequence>
<reference evidence="3 4" key="1">
    <citation type="submission" date="2018-10" db="EMBL/GenBank/DDBJ databases">
        <title>Genomic Encyclopedia of Archaeal and Bacterial Type Strains, Phase II (KMG-II): from individual species to whole genera.</title>
        <authorList>
            <person name="Goeker M."/>
        </authorList>
    </citation>
    <scope>NUCLEOTIDE SEQUENCE [LARGE SCALE GENOMIC DNA]</scope>
    <source>
        <strain evidence="3 4">DSM 29317</strain>
    </source>
</reference>
<accession>A0A497YP10</accession>
<evidence type="ECO:0000313" key="4">
    <source>
        <dbReference type="Proteomes" id="UP000271700"/>
    </source>
</evidence>
<dbReference type="GO" id="GO:0015074">
    <property type="term" value="P:DNA integration"/>
    <property type="evidence" value="ECO:0007669"/>
    <property type="project" value="InterPro"/>
</dbReference>
<proteinExistence type="predicted"/>
<evidence type="ECO:0000259" key="2">
    <source>
        <dbReference type="PROSITE" id="PS51898"/>
    </source>
</evidence>
<name>A0A497YP10_9RHOB</name>
<protein>
    <submittedName>
        <fullName evidence="3">Phage integrase family protein</fullName>
    </submittedName>
</protein>
<dbReference type="OrthoDB" id="7591734at2"/>
<dbReference type="Proteomes" id="UP000271700">
    <property type="component" value="Unassembled WGS sequence"/>
</dbReference>
<gene>
    <name evidence="3" type="ORF">CLV75_4448</name>
</gene>
<keyword evidence="1" id="KW-0233">DNA recombination</keyword>
<dbReference type="AlphaFoldDB" id="A0A497YP10"/>
<dbReference type="Gene3D" id="1.10.443.10">
    <property type="entry name" value="Intergrase catalytic core"/>
    <property type="match status" value="1"/>
</dbReference>
<comment type="caution">
    <text evidence="3">The sequence shown here is derived from an EMBL/GenBank/DDBJ whole genome shotgun (WGS) entry which is preliminary data.</text>
</comment>
<feature type="domain" description="Tyr recombinase" evidence="2">
    <location>
        <begin position="23"/>
        <end position="217"/>
    </location>
</feature>
<evidence type="ECO:0000256" key="1">
    <source>
        <dbReference type="ARBA" id="ARBA00023172"/>
    </source>
</evidence>
<dbReference type="EMBL" id="RCCT01000011">
    <property type="protein sequence ID" value="RLJ97650.1"/>
    <property type="molecule type" value="Genomic_DNA"/>
</dbReference>
<organism evidence="3 4">
    <name type="scientific">Ruegeria conchae</name>
    <dbReference type="NCBI Taxonomy" id="981384"/>
    <lineage>
        <taxon>Bacteria</taxon>
        <taxon>Pseudomonadati</taxon>
        <taxon>Pseudomonadota</taxon>
        <taxon>Alphaproteobacteria</taxon>
        <taxon>Rhodobacterales</taxon>
        <taxon>Roseobacteraceae</taxon>
        <taxon>Ruegeria</taxon>
    </lineage>
</organism>